<dbReference type="OrthoDB" id="10054765at2759"/>
<dbReference type="SUPFAM" id="SSF50494">
    <property type="entry name" value="Trypsin-like serine proteases"/>
    <property type="match status" value="1"/>
</dbReference>
<dbReference type="AlphaFoldDB" id="A0A8H5AYV8"/>
<organism evidence="1 2">
    <name type="scientific">Psilocybe cf. subviscida</name>
    <dbReference type="NCBI Taxonomy" id="2480587"/>
    <lineage>
        <taxon>Eukaryota</taxon>
        <taxon>Fungi</taxon>
        <taxon>Dikarya</taxon>
        <taxon>Basidiomycota</taxon>
        <taxon>Agaricomycotina</taxon>
        <taxon>Agaricomycetes</taxon>
        <taxon>Agaricomycetidae</taxon>
        <taxon>Agaricales</taxon>
        <taxon>Agaricineae</taxon>
        <taxon>Strophariaceae</taxon>
        <taxon>Psilocybe</taxon>
    </lineage>
</organism>
<protein>
    <recommendedName>
        <fullName evidence="3">Serine protease</fullName>
    </recommendedName>
</protein>
<accession>A0A8H5AYV8</accession>
<reference evidence="1 2" key="1">
    <citation type="journal article" date="2020" name="ISME J.">
        <title>Uncovering the hidden diversity of litter-decomposition mechanisms in mushroom-forming fungi.</title>
        <authorList>
            <person name="Floudas D."/>
            <person name="Bentzer J."/>
            <person name="Ahren D."/>
            <person name="Johansson T."/>
            <person name="Persson P."/>
            <person name="Tunlid A."/>
        </authorList>
    </citation>
    <scope>NUCLEOTIDE SEQUENCE [LARGE SCALE GENOMIC DNA]</scope>
    <source>
        <strain evidence="1 2">CBS 101986</strain>
    </source>
</reference>
<dbReference type="Pfam" id="PF13365">
    <property type="entry name" value="Trypsin_2"/>
    <property type="match status" value="1"/>
</dbReference>
<evidence type="ECO:0008006" key="3">
    <source>
        <dbReference type="Google" id="ProtNLM"/>
    </source>
</evidence>
<evidence type="ECO:0000313" key="1">
    <source>
        <dbReference type="EMBL" id="KAF5312637.1"/>
    </source>
</evidence>
<dbReference type="EMBL" id="JAACJJ010000056">
    <property type="protein sequence ID" value="KAF5312637.1"/>
    <property type="molecule type" value="Genomic_DNA"/>
</dbReference>
<dbReference type="InterPro" id="IPR009003">
    <property type="entry name" value="Peptidase_S1_PA"/>
</dbReference>
<comment type="caution">
    <text evidence="1">The sequence shown here is derived from an EMBL/GenBank/DDBJ whole genome shotgun (WGS) entry which is preliminary data.</text>
</comment>
<keyword evidence="2" id="KW-1185">Reference proteome</keyword>
<proteinExistence type="predicted"/>
<evidence type="ECO:0000313" key="2">
    <source>
        <dbReference type="Proteomes" id="UP000567179"/>
    </source>
</evidence>
<sequence length="366" mass="39930">MLTLAKSLIQPTMRQLMWGVASRRWTTSTLLHNLAPTSPSIINQLLSSDISSKREIEQDITPALDRKLLQLSSKTSLHELIRQYVAESGTVLDVFLPYESQPAISRRPNLVDAADSTRNVITVAHCAQFGNAHKITLSSGFALNVDFTSKENTKETLIVTCAHTLEEIRNSPLLLSMPSTQDSKLKQRSGSFIVTGSGNSLRVFPVSRVVSALPRSDLMLLSCEVPEGALNTLPVSPYAARRGTDIEAHFVTHGKPIDDGWSPWIADTWGKWHQGKVVGYRDFGGSEAEPGTYDALSHLLFTPLPTAGSSGGPIIDKESGAVVGVMRGTLMDNRVEGLRGWGAPSETIFETNHYVVLDVQITWVGV</sequence>
<gene>
    <name evidence="1" type="ORF">D9619_003318</name>
</gene>
<dbReference type="Proteomes" id="UP000567179">
    <property type="component" value="Unassembled WGS sequence"/>
</dbReference>
<name>A0A8H5AYV8_9AGAR</name>